<dbReference type="EMBL" id="LACI01002289">
    <property type="protein sequence ID" value="KJU82513.1"/>
    <property type="molecule type" value="Genomic_DNA"/>
</dbReference>
<dbReference type="AlphaFoldDB" id="A0A0F3GPA3"/>
<feature type="domain" description="VWFA" evidence="1">
    <location>
        <begin position="48"/>
        <end position="174"/>
    </location>
</feature>
<evidence type="ECO:0000313" key="2">
    <source>
        <dbReference type="EMBL" id="KJU82513.1"/>
    </source>
</evidence>
<sequence>MAGDNIKQVNDGVRFFKEDVLSDELARKRVDLAVISFGEDVKTVTGFSSVETLPDIVLDANGSTPMGDALLLAMDMVEQRKKDYKNTGIDHYRPWIFMITDGEPTDMNYGDPKWNNVVQRVHDGEKNKKFMFFAIGVDNANMKTLQAIASPERPPLKLQQGKFKELFAWLSRSLQKTSCSKIGDMVALDDPTGPKGWGSVPTN</sequence>
<dbReference type="PATRIC" id="fig|29290.4.peg.7009"/>
<organism evidence="2 3">
    <name type="scientific">Candidatus Magnetobacterium bavaricum</name>
    <dbReference type="NCBI Taxonomy" id="29290"/>
    <lineage>
        <taxon>Bacteria</taxon>
        <taxon>Pseudomonadati</taxon>
        <taxon>Nitrospirota</taxon>
        <taxon>Thermodesulfovibrionia</taxon>
        <taxon>Thermodesulfovibrionales</taxon>
        <taxon>Candidatus Magnetobacteriaceae</taxon>
        <taxon>Candidatus Magnetobacterium</taxon>
    </lineage>
</organism>
<comment type="caution">
    <text evidence="2">The sequence shown here is derived from an EMBL/GenBank/DDBJ whole genome shotgun (WGS) entry which is preliminary data.</text>
</comment>
<reference evidence="2 3" key="1">
    <citation type="submission" date="2015-02" db="EMBL/GenBank/DDBJ databases">
        <title>Single-cell genomics of uncultivated deep-branching MTB reveals a conserved set of magnetosome genes.</title>
        <authorList>
            <person name="Kolinko S."/>
            <person name="Richter M."/>
            <person name="Glockner F.O."/>
            <person name="Brachmann A."/>
            <person name="Schuler D."/>
        </authorList>
    </citation>
    <scope>NUCLEOTIDE SEQUENCE [LARGE SCALE GENOMIC DNA]</scope>
    <source>
        <strain evidence="2">TM-1</strain>
    </source>
</reference>
<dbReference type="PIRSF" id="PIRSF020634">
    <property type="entry name" value="TerY_vWA"/>
    <property type="match status" value="1"/>
</dbReference>
<protein>
    <submittedName>
        <fullName evidence="2">von Willebrand factor type A domain-containing protein</fullName>
    </submittedName>
</protein>
<dbReference type="InterPro" id="IPR036465">
    <property type="entry name" value="vWFA_dom_sf"/>
</dbReference>
<dbReference type="Gene3D" id="3.40.50.410">
    <property type="entry name" value="von Willebrand factor, type A domain"/>
    <property type="match status" value="1"/>
</dbReference>
<dbReference type="InterPro" id="IPR011392">
    <property type="entry name" value="Tellurite-R_TerY"/>
</dbReference>
<keyword evidence="3" id="KW-1185">Reference proteome</keyword>
<dbReference type="SUPFAM" id="SSF53300">
    <property type="entry name" value="vWA-like"/>
    <property type="match status" value="1"/>
</dbReference>
<name>A0A0F3GPA3_9BACT</name>
<dbReference type="InterPro" id="IPR002035">
    <property type="entry name" value="VWF_A"/>
</dbReference>
<accession>A0A0F3GPA3</accession>
<gene>
    <name evidence="2" type="ORF">MBAV_005298</name>
</gene>
<proteinExistence type="predicted"/>
<dbReference type="PROSITE" id="PS50234">
    <property type="entry name" value="VWFA"/>
    <property type="match status" value="1"/>
</dbReference>
<dbReference type="Proteomes" id="UP000033423">
    <property type="component" value="Unassembled WGS sequence"/>
</dbReference>
<dbReference type="Pfam" id="PF00092">
    <property type="entry name" value="VWA"/>
    <property type="match status" value="1"/>
</dbReference>
<evidence type="ECO:0000313" key="3">
    <source>
        <dbReference type="Proteomes" id="UP000033423"/>
    </source>
</evidence>
<evidence type="ECO:0000259" key="1">
    <source>
        <dbReference type="PROSITE" id="PS50234"/>
    </source>
</evidence>